<accession>A0A8J5NGK1</accession>
<dbReference type="Pfam" id="PF01814">
    <property type="entry name" value="Hemerythrin"/>
    <property type="match status" value="1"/>
</dbReference>
<dbReference type="PANTHER" id="PTHR38048:SF1">
    <property type="entry name" value="HEMERYTHRIN-LIKE DOMAIN-CONTAINING PROTEIN"/>
    <property type="match status" value="1"/>
</dbReference>
<dbReference type="InterPro" id="IPR012312">
    <property type="entry name" value="Hemerythrin-like"/>
</dbReference>
<dbReference type="AlphaFoldDB" id="A0A8J5NGK1"/>
<name>A0A8J5NGK1_FUSOX</name>
<dbReference type="PANTHER" id="PTHR38048">
    <property type="entry name" value="EXPRESSED PROTEIN"/>
    <property type="match status" value="1"/>
</dbReference>
<evidence type="ECO:0000313" key="3">
    <source>
        <dbReference type="Proteomes" id="UP000694050"/>
    </source>
</evidence>
<gene>
    <name evidence="2" type="ORF">Forpe1208_v016771</name>
</gene>
<sequence>MSETSRQSPNHQNSRLTDAEFKAYNRLAENMELFHSNFKRTWRFLNDVCEAEDLPEGGQLIDLINEGLSFCMSLEIHHNIEETYFFPLLARRMPEFRDGNEGPLLEQHRVIHKGLQELNEYLSVCRTLQSHFDFKSMKSKMSTWSGVLWDHLDAEVQCLGAENMRRYWTVDEVNRILM</sequence>
<dbReference type="EMBL" id="JAELUQ010000016">
    <property type="protein sequence ID" value="KAG7402972.1"/>
    <property type="molecule type" value="Genomic_DNA"/>
</dbReference>
<comment type="caution">
    <text evidence="2">The sequence shown here is derived from an EMBL/GenBank/DDBJ whole genome shotgun (WGS) entry which is preliminary data.</text>
</comment>
<protein>
    <recommendedName>
        <fullName evidence="1">Hemerythrin-like domain-containing protein</fullName>
    </recommendedName>
</protein>
<dbReference type="InterPro" id="IPR053206">
    <property type="entry name" value="Dimeric_xanthone_biosynth"/>
</dbReference>
<feature type="domain" description="Hemerythrin-like" evidence="1">
    <location>
        <begin position="29"/>
        <end position="155"/>
    </location>
</feature>
<reference evidence="2" key="1">
    <citation type="submission" date="2021-04" db="EMBL/GenBank/DDBJ databases">
        <title>First draft genome resource for Brassicaceae pathogens Fusarium oxysporum f. sp. raphani and Fusarium oxysporum f. sp. rapae.</title>
        <authorList>
            <person name="Asai S."/>
        </authorList>
    </citation>
    <scope>NUCLEOTIDE SEQUENCE</scope>
    <source>
        <strain evidence="2">Tf1208</strain>
    </source>
</reference>
<evidence type="ECO:0000259" key="1">
    <source>
        <dbReference type="Pfam" id="PF01814"/>
    </source>
</evidence>
<organism evidence="2 3">
    <name type="scientific">Fusarium oxysporum f. sp. rapae</name>
    <dbReference type="NCBI Taxonomy" id="485398"/>
    <lineage>
        <taxon>Eukaryota</taxon>
        <taxon>Fungi</taxon>
        <taxon>Dikarya</taxon>
        <taxon>Ascomycota</taxon>
        <taxon>Pezizomycotina</taxon>
        <taxon>Sordariomycetes</taxon>
        <taxon>Hypocreomycetidae</taxon>
        <taxon>Hypocreales</taxon>
        <taxon>Nectriaceae</taxon>
        <taxon>Fusarium</taxon>
        <taxon>Fusarium oxysporum species complex</taxon>
    </lineage>
</organism>
<evidence type="ECO:0000313" key="2">
    <source>
        <dbReference type="EMBL" id="KAG7402972.1"/>
    </source>
</evidence>
<dbReference type="CDD" id="cd12108">
    <property type="entry name" value="Hr-like"/>
    <property type="match status" value="1"/>
</dbReference>
<dbReference type="Proteomes" id="UP000694050">
    <property type="component" value="Unassembled WGS sequence"/>
</dbReference>
<proteinExistence type="predicted"/>